<evidence type="ECO:0000313" key="2">
    <source>
        <dbReference type="Proteomes" id="UP000383932"/>
    </source>
</evidence>
<evidence type="ECO:0000313" key="1">
    <source>
        <dbReference type="EMBL" id="KAB5586299.1"/>
    </source>
</evidence>
<keyword evidence="2" id="KW-1185">Reference proteome</keyword>
<protein>
    <submittedName>
        <fullName evidence="1">Uncharacterized protein</fullName>
    </submittedName>
</protein>
<name>A0A5N5Q3F8_9AGAM</name>
<proteinExistence type="predicted"/>
<sequence length="82" mass="9526">MPRALPLAGRLTTAGHEPTEGMDRLGAKISDKEKIRYRWIDDFNRDRNMACFVREACGCLVGEMVIIWYMRDRTISDLKHLN</sequence>
<dbReference type="AlphaFoldDB" id="A0A5N5Q3F8"/>
<dbReference type="EMBL" id="SSOP01001233">
    <property type="protein sequence ID" value="KAB5586299.1"/>
    <property type="molecule type" value="Genomic_DNA"/>
</dbReference>
<reference evidence="1 2" key="1">
    <citation type="journal article" date="2019" name="Fungal Biol. Biotechnol.">
        <title>Draft genome sequence of fastidious pathogen Ceratobasidium theobromae, which causes vascular-streak dieback in Theobroma cacao.</title>
        <authorList>
            <person name="Ali S.S."/>
            <person name="Asman A."/>
            <person name="Shao J."/>
            <person name="Firmansyah A.P."/>
            <person name="Susilo A.W."/>
            <person name="Rosmana A."/>
            <person name="McMahon P."/>
            <person name="Junaid M."/>
            <person name="Guest D."/>
            <person name="Kheng T.Y."/>
            <person name="Meinhardt L.W."/>
            <person name="Bailey B.A."/>
        </authorList>
    </citation>
    <scope>NUCLEOTIDE SEQUENCE [LARGE SCALE GENOMIC DNA]</scope>
    <source>
        <strain evidence="1 2">CT2</strain>
    </source>
</reference>
<accession>A0A5N5Q3F8</accession>
<organism evidence="1 2">
    <name type="scientific">Ceratobasidium theobromae</name>
    <dbReference type="NCBI Taxonomy" id="1582974"/>
    <lineage>
        <taxon>Eukaryota</taxon>
        <taxon>Fungi</taxon>
        <taxon>Dikarya</taxon>
        <taxon>Basidiomycota</taxon>
        <taxon>Agaricomycotina</taxon>
        <taxon>Agaricomycetes</taxon>
        <taxon>Cantharellales</taxon>
        <taxon>Ceratobasidiaceae</taxon>
        <taxon>Ceratobasidium</taxon>
    </lineage>
</organism>
<gene>
    <name evidence="1" type="ORF">CTheo_9263</name>
</gene>
<dbReference type="Proteomes" id="UP000383932">
    <property type="component" value="Unassembled WGS sequence"/>
</dbReference>
<comment type="caution">
    <text evidence="1">The sequence shown here is derived from an EMBL/GenBank/DDBJ whole genome shotgun (WGS) entry which is preliminary data.</text>
</comment>